<reference evidence="10 11" key="1">
    <citation type="submission" date="2014-04" db="EMBL/GenBank/DDBJ databases">
        <title>Genome assembly of Hyalangium minutum DSM 14724.</title>
        <authorList>
            <person name="Sharma G."/>
            <person name="Subramanian S."/>
        </authorList>
    </citation>
    <scope>NUCLEOTIDE SEQUENCE [LARGE SCALE GENOMIC DNA]</scope>
    <source>
        <strain evidence="10 11">DSM 14724</strain>
    </source>
</reference>
<dbReference type="RefSeq" id="WP_044181522.1">
    <property type="nucleotide sequence ID" value="NZ_JMCB01000001.1"/>
</dbReference>
<dbReference type="AlphaFoldDB" id="A0A085WXC0"/>
<dbReference type="Pfam" id="PF01339">
    <property type="entry name" value="CheB_methylest"/>
    <property type="match status" value="1"/>
</dbReference>
<dbReference type="EMBL" id="JMCB01000001">
    <property type="protein sequence ID" value="KFE72333.1"/>
    <property type="molecule type" value="Genomic_DNA"/>
</dbReference>
<dbReference type="GO" id="GO:0006935">
    <property type="term" value="P:chemotaxis"/>
    <property type="evidence" value="ECO:0007669"/>
    <property type="project" value="UniProtKB-UniRule"/>
</dbReference>
<dbReference type="InterPro" id="IPR008248">
    <property type="entry name" value="CheB-like"/>
</dbReference>
<dbReference type="GO" id="GO:0008984">
    <property type="term" value="F:protein-glutamate methylesterase activity"/>
    <property type="evidence" value="ECO:0007669"/>
    <property type="project" value="UniProtKB-UniRule"/>
</dbReference>
<keyword evidence="11" id="KW-1185">Reference proteome</keyword>
<keyword evidence="3 5" id="KW-0378">Hydrolase</keyword>
<dbReference type="InterPro" id="IPR035909">
    <property type="entry name" value="CheB_C"/>
</dbReference>
<keyword evidence="1 5" id="KW-0963">Cytoplasm</keyword>
<accession>A0A085WXC0</accession>
<evidence type="ECO:0000256" key="2">
    <source>
        <dbReference type="ARBA" id="ARBA00022500"/>
    </source>
</evidence>
<dbReference type="CDD" id="cd16432">
    <property type="entry name" value="CheB_Rec"/>
    <property type="match status" value="1"/>
</dbReference>
<comment type="catalytic activity">
    <reaction evidence="4 5">
        <text>[protein]-L-glutamate 5-O-methyl ester + H2O = L-glutamyl-[protein] + methanol + H(+)</text>
        <dbReference type="Rhea" id="RHEA:23236"/>
        <dbReference type="Rhea" id="RHEA-COMP:10208"/>
        <dbReference type="Rhea" id="RHEA-COMP:10311"/>
        <dbReference type="ChEBI" id="CHEBI:15377"/>
        <dbReference type="ChEBI" id="CHEBI:15378"/>
        <dbReference type="ChEBI" id="CHEBI:17790"/>
        <dbReference type="ChEBI" id="CHEBI:29973"/>
        <dbReference type="ChEBI" id="CHEBI:82795"/>
        <dbReference type="EC" id="3.1.1.61"/>
    </reaction>
</comment>
<dbReference type="GO" id="GO:0000156">
    <property type="term" value="F:phosphorelay response regulator activity"/>
    <property type="evidence" value="ECO:0007669"/>
    <property type="project" value="InterPro"/>
</dbReference>
<dbReference type="HAMAP" id="MF_00099">
    <property type="entry name" value="CheB_chemtxs"/>
    <property type="match status" value="1"/>
</dbReference>
<dbReference type="Proteomes" id="UP000028725">
    <property type="component" value="Unassembled WGS sequence"/>
</dbReference>
<dbReference type="NCBIfam" id="NF001965">
    <property type="entry name" value="PRK00742.1"/>
    <property type="match status" value="1"/>
</dbReference>
<evidence type="ECO:0000256" key="5">
    <source>
        <dbReference type="HAMAP-Rule" id="MF_00099"/>
    </source>
</evidence>
<dbReference type="CDD" id="cd17541">
    <property type="entry name" value="REC_CheB-like"/>
    <property type="match status" value="1"/>
</dbReference>
<gene>
    <name evidence="5" type="primary">cheB</name>
    <name evidence="10" type="ORF">DB31_0595</name>
</gene>
<comment type="function">
    <text evidence="5">Involved in chemotaxis. Part of a chemotaxis signal transduction system that modulates chemotaxis in response to various stimuli. Catalyzes the demethylation of specific methylglutamate residues introduced into the chemoreceptors (methyl-accepting chemotaxis proteins or MCP) by CheR. Also mediates the irreversible deamidation of specific glutamine residues to glutamic acid.</text>
</comment>
<keyword evidence="5 7" id="KW-0597">Phosphoprotein</keyword>
<dbReference type="SMART" id="SM00448">
    <property type="entry name" value="REC"/>
    <property type="match status" value="1"/>
</dbReference>
<dbReference type="OrthoDB" id="5490992at2"/>
<feature type="domain" description="Response regulatory" evidence="8">
    <location>
        <begin position="6"/>
        <end position="124"/>
    </location>
</feature>
<dbReference type="Gene3D" id="3.40.50.2300">
    <property type="match status" value="1"/>
</dbReference>
<dbReference type="InterPro" id="IPR011006">
    <property type="entry name" value="CheY-like_superfamily"/>
</dbReference>
<feature type="active site" evidence="5 6">
    <location>
        <position position="195"/>
    </location>
</feature>
<comment type="similarity">
    <text evidence="5">Belongs to the CheB family.</text>
</comment>
<dbReference type="SUPFAM" id="SSF52172">
    <property type="entry name" value="CheY-like"/>
    <property type="match status" value="1"/>
</dbReference>
<dbReference type="GO" id="GO:0050568">
    <property type="term" value="F:protein-glutamine glutaminase activity"/>
    <property type="evidence" value="ECO:0007669"/>
    <property type="project" value="UniProtKB-UniRule"/>
</dbReference>
<feature type="modified residue" description="4-aspartylphosphate" evidence="5 7">
    <location>
        <position position="57"/>
    </location>
</feature>
<organism evidence="10 11">
    <name type="scientific">Hyalangium minutum</name>
    <dbReference type="NCBI Taxonomy" id="394096"/>
    <lineage>
        <taxon>Bacteria</taxon>
        <taxon>Pseudomonadati</taxon>
        <taxon>Myxococcota</taxon>
        <taxon>Myxococcia</taxon>
        <taxon>Myxococcales</taxon>
        <taxon>Cystobacterineae</taxon>
        <taxon>Archangiaceae</taxon>
        <taxon>Hyalangium</taxon>
    </lineage>
</organism>
<sequence>MGKKVSVLVVDDSLICRQLICEALGQDPDLQVVATCADGKEAVARVKELRPNVITMDVDMPVMDGLTAVEHIMAECPTPILVLTADPRSQAPELTCRALELGALGLRVKPSIDDGLEAWNLAKELKLLSSVRVIRHLRGPKRITPAFKPETLPSVLPASVGMVAVGASTGGPQILQRMISELPADFPAPIAIVQHINAAFAESLAGWLANSSKLKVRLAQDGELLMPGHVLIAPPGMHMVIPFRGRVALKPGVERDGHMPSATVLLESVAKAYGRRALGVILTGMGEDGAAGMLAIKQAGGVTVAQNEESCVVFGMPGAAVERNAVDHLVHGDEVATSLVRLTRGEPLAQGR</sequence>
<comment type="caution">
    <text evidence="10">The sequence shown here is derived from an EMBL/GenBank/DDBJ whole genome shotgun (WGS) entry which is preliminary data.</text>
</comment>
<dbReference type="Gene3D" id="3.40.50.180">
    <property type="entry name" value="Methylesterase CheB, C-terminal domain"/>
    <property type="match status" value="1"/>
</dbReference>
<dbReference type="PROSITE" id="PS50122">
    <property type="entry name" value="CHEB"/>
    <property type="match status" value="1"/>
</dbReference>
<dbReference type="GO" id="GO:0005737">
    <property type="term" value="C:cytoplasm"/>
    <property type="evidence" value="ECO:0007669"/>
    <property type="project" value="UniProtKB-SubCell"/>
</dbReference>
<evidence type="ECO:0000313" key="11">
    <source>
        <dbReference type="Proteomes" id="UP000028725"/>
    </source>
</evidence>
<feature type="active site" evidence="5 6">
    <location>
        <position position="168"/>
    </location>
</feature>
<feature type="active site" evidence="5 6">
    <location>
        <position position="288"/>
    </location>
</feature>
<proteinExistence type="inferred from homology"/>
<evidence type="ECO:0000256" key="4">
    <source>
        <dbReference type="ARBA" id="ARBA00048267"/>
    </source>
</evidence>
<evidence type="ECO:0000256" key="1">
    <source>
        <dbReference type="ARBA" id="ARBA00022490"/>
    </source>
</evidence>
<dbReference type="PATRIC" id="fig|394096.3.peg.589"/>
<comment type="PTM">
    <text evidence="5">Phosphorylated by CheA. Phosphorylation of the N-terminal regulatory domain activates the methylesterase activity.</text>
</comment>
<dbReference type="InterPro" id="IPR001789">
    <property type="entry name" value="Sig_transdc_resp-reg_receiver"/>
</dbReference>
<evidence type="ECO:0000259" key="8">
    <source>
        <dbReference type="PROSITE" id="PS50110"/>
    </source>
</evidence>
<dbReference type="Pfam" id="PF00072">
    <property type="entry name" value="Response_reg"/>
    <property type="match status" value="1"/>
</dbReference>
<evidence type="ECO:0000256" key="3">
    <source>
        <dbReference type="ARBA" id="ARBA00022801"/>
    </source>
</evidence>
<comment type="subcellular location">
    <subcellularLocation>
        <location evidence="5">Cytoplasm</location>
    </subcellularLocation>
</comment>
<comment type="domain">
    <text evidence="5">Contains a C-terminal catalytic domain, and an N-terminal region which modulates catalytic activity.</text>
</comment>
<dbReference type="PANTHER" id="PTHR42872:SF6">
    <property type="entry name" value="PROTEIN-GLUTAMATE METHYLESTERASE_PROTEIN-GLUTAMINE GLUTAMINASE"/>
    <property type="match status" value="1"/>
</dbReference>
<dbReference type="STRING" id="394096.DB31_0595"/>
<evidence type="ECO:0000256" key="7">
    <source>
        <dbReference type="PROSITE-ProRule" id="PRU00169"/>
    </source>
</evidence>
<keyword evidence="2 5" id="KW-0145">Chemotaxis</keyword>
<evidence type="ECO:0000313" key="10">
    <source>
        <dbReference type="EMBL" id="KFE72333.1"/>
    </source>
</evidence>
<dbReference type="PROSITE" id="PS50110">
    <property type="entry name" value="RESPONSE_REGULATORY"/>
    <property type="match status" value="1"/>
</dbReference>
<dbReference type="InterPro" id="IPR000673">
    <property type="entry name" value="Sig_transdc_resp-reg_Me-estase"/>
</dbReference>
<evidence type="ECO:0000259" key="9">
    <source>
        <dbReference type="PROSITE" id="PS50122"/>
    </source>
</evidence>
<comment type="catalytic activity">
    <reaction evidence="5">
        <text>L-glutaminyl-[protein] + H2O = L-glutamyl-[protein] + NH4(+)</text>
        <dbReference type="Rhea" id="RHEA:16441"/>
        <dbReference type="Rhea" id="RHEA-COMP:10207"/>
        <dbReference type="Rhea" id="RHEA-COMP:10208"/>
        <dbReference type="ChEBI" id="CHEBI:15377"/>
        <dbReference type="ChEBI" id="CHEBI:28938"/>
        <dbReference type="ChEBI" id="CHEBI:29973"/>
        <dbReference type="ChEBI" id="CHEBI:30011"/>
        <dbReference type="EC" id="3.5.1.44"/>
    </reaction>
</comment>
<dbReference type="PIRSF" id="PIRSF000876">
    <property type="entry name" value="RR_chemtxs_CheB"/>
    <property type="match status" value="1"/>
</dbReference>
<protein>
    <recommendedName>
        <fullName evidence="5">Protein-glutamate methylesterase/protein-glutamine glutaminase</fullName>
        <ecNumber evidence="5">3.1.1.61</ecNumber>
        <ecNumber evidence="5">3.5.1.44</ecNumber>
    </recommendedName>
</protein>
<dbReference type="SUPFAM" id="SSF52738">
    <property type="entry name" value="Methylesterase CheB, C-terminal domain"/>
    <property type="match status" value="1"/>
</dbReference>
<dbReference type="EC" id="3.1.1.61" evidence="5"/>
<feature type="domain" description="CheB-type methylesterase" evidence="9">
    <location>
        <begin position="157"/>
        <end position="346"/>
    </location>
</feature>
<name>A0A085WXC0_9BACT</name>
<dbReference type="PANTHER" id="PTHR42872">
    <property type="entry name" value="PROTEIN-GLUTAMATE METHYLESTERASE/PROTEIN-GLUTAMINE GLUTAMINASE"/>
    <property type="match status" value="1"/>
</dbReference>
<dbReference type="EC" id="3.5.1.44" evidence="5"/>
<evidence type="ECO:0000256" key="6">
    <source>
        <dbReference type="PROSITE-ProRule" id="PRU00050"/>
    </source>
</evidence>